<feature type="domain" description="Little elongation complex subunit 2 C-terminal" evidence="2">
    <location>
        <begin position="446"/>
        <end position="635"/>
    </location>
</feature>
<feature type="compositionally biased region" description="Basic and acidic residues" evidence="1">
    <location>
        <begin position="398"/>
        <end position="412"/>
    </location>
</feature>
<proteinExistence type="predicted"/>
<dbReference type="Pfam" id="PF10505">
    <property type="entry name" value="NARG2_C"/>
    <property type="match status" value="1"/>
</dbReference>
<feature type="non-terminal residue" evidence="3">
    <location>
        <position position="683"/>
    </location>
</feature>
<protein>
    <recommendedName>
        <fullName evidence="2">Little elongation complex subunit 2 C-terminal domain-containing protein</fullName>
    </recommendedName>
</protein>
<dbReference type="EMBL" id="OV170232">
    <property type="protein sequence ID" value="CAH0717484.1"/>
    <property type="molecule type" value="Genomic_DNA"/>
</dbReference>
<organism evidence="3 4">
    <name type="scientific">Brenthis ino</name>
    <name type="common">lesser marbled fritillary</name>
    <dbReference type="NCBI Taxonomy" id="405034"/>
    <lineage>
        <taxon>Eukaryota</taxon>
        <taxon>Metazoa</taxon>
        <taxon>Ecdysozoa</taxon>
        <taxon>Arthropoda</taxon>
        <taxon>Hexapoda</taxon>
        <taxon>Insecta</taxon>
        <taxon>Pterygota</taxon>
        <taxon>Neoptera</taxon>
        <taxon>Endopterygota</taxon>
        <taxon>Lepidoptera</taxon>
        <taxon>Glossata</taxon>
        <taxon>Ditrysia</taxon>
        <taxon>Papilionoidea</taxon>
        <taxon>Nymphalidae</taxon>
        <taxon>Heliconiinae</taxon>
        <taxon>Argynnini</taxon>
        <taxon>Brenthis</taxon>
    </lineage>
</organism>
<dbReference type="PANTHER" id="PTHR14633:SF3">
    <property type="entry name" value="LITTLE ELONGATION COMPLEX SUBUNIT 2"/>
    <property type="match status" value="1"/>
</dbReference>
<feature type="compositionally biased region" description="Basic residues" evidence="1">
    <location>
        <begin position="643"/>
        <end position="653"/>
    </location>
</feature>
<dbReference type="PANTHER" id="PTHR14633">
    <property type="entry name" value="LITTLE ELONGATION COMPLEX SUBUNIT 2"/>
    <property type="match status" value="1"/>
</dbReference>
<keyword evidence="4" id="KW-1185">Reference proteome</keyword>
<feature type="region of interest" description="Disordered" evidence="1">
    <location>
        <begin position="396"/>
        <end position="420"/>
    </location>
</feature>
<feature type="region of interest" description="Disordered" evidence="1">
    <location>
        <begin position="636"/>
        <end position="683"/>
    </location>
</feature>
<reference evidence="3" key="1">
    <citation type="submission" date="2021-12" db="EMBL/GenBank/DDBJ databases">
        <authorList>
            <person name="Martin H S."/>
        </authorList>
    </citation>
    <scope>NUCLEOTIDE SEQUENCE</scope>
</reference>
<gene>
    <name evidence="3" type="ORF">BINO364_LOCUS4085</name>
</gene>
<evidence type="ECO:0000313" key="4">
    <source>
        <dbReference type="Proteomes" id="UP000838878"/>
    </source>
</evidence>
<accession>A0A8J9UDN8</accession>
<dbReference type="OrthoDB" id="6288737at2759"/>
<evidence type="ECO:0000256" key="1">
    <source>
        <dbReference type="SAM" id="MobiDB-lite"/>
    </source>
</evidence>
<dbReference type="GO" id="GO:0045945">
    <property type="term" value="P:positive regulation of transcription by RNA polymerase III"/>
    <property type="evidence" value="ECO:0007669"/>
    <property type="project" value="TreeGrafter"/>
</dbReference>
<dbReference type="GO" id="GO:0042795">
    <property type="term" value="P:snRNA transcription by RNA polymerase II"/>
    <property type="evidence" value="ECO:0007669"/>
    <property type="project" value="TreeGrafter"/>
</dbReference>
<dbReference type="AlphaFoldDB" id="A0A8J9UDN8"/>
<evidence type="ECO:0000313" key="3">
    <source>
        <dbReference type="EMBL" id="CAH0717484.1"/>
    </source>
</evidence>
<feature type="compositionally biased region" description="Basic residues" evidence="1">
    <location>
        <begin position="673"/>
        <end position="683"/>
    </location>
</feature>
<dbReference type="Proteomes" id="UP000838878">
    <property type="component" value="Chromosome 12"/>
</dbReference>
<dbReference type="GO" id="GO:0008023">
    <property type="term" value="C:transcription elongation factor complex"/>
    <property type="evidence" value="ECO:0007669"/>
    <property type="project" value="InterPro"/>
</dbReference>
<dbReference type="GO" id="GO:0042796">
    <property type="term" value="P:snRNA transcription by RNA polymerase III"/>
    <property type="evidence" value="ECO:0007669"/>
    <property type="project" value="TreeGrafter"/>
</dbReference>
<sequence length="683" mass="79024">MEHIRQFDWCYSQPDVYFLKESDLDNSVTEKILRNKFHNPMVSSESEDEQQNINWAEVFSKKEDFSRNNRVFVPCMPKFMQYPKLSALTSYQHFQCIKVLCSENPHILPEEFMQRPTKNDYKVFEELKPIYEKEQKEFIEWAKTQWTTIHCIRALRPKPPIEFVYDARFKMRENEMQSYPKMFDMAAQIPLETRNNNFDLVLSSDLKSVDIKLLPQIECRNITKKLTIMKQCAMPEPCNKHPCRFILPNEKAVSILPLIEIQRELAQFTLDNDAQYIASENSLKCLMELDRCWDITVSVVPVIGPDGESTNVVVLGDEFCINRESPVMRTYKAFKHLLEHTLVPPSERSKLQYKDLNDNVNEELHKNVLAEDTVLSSDDEDADNLCIVEDSEMAEDMEATKDEKKEGNKEKTNNVANKSNEDDQIGFYSCTCKDTMFERPPPRSFQRWQVRNKTTGEHFNIVVHSPHKVRDKRGEVLLEPIPEYQIELGASAQSKEKIQSLALSLMLRKNATLINVRVDGATGEVATFENMNSEEFKAKHGDLTNEISNTLHTAFNQLQGLLPGNYILRHEPNHGHNAILYVSKPSVKSSLVLEFDSTQLAEVDEAKNLKTPPVIIPVLLPYHKLKRMLPCAFTPHERQLARSPRRAPRRQRTPPRALQLESEAESGGAQGKWPKRKKKKKKN</sequence>
<name>A0A8J9UDN8_9NEOP</name>
<dbReference type="InterPro" id="IPR019535">
    <property type="entry name" value="ICE2_C"/>
</dbReference>
<evidence type="ECO:0000259" key="2">
    <source>
        <dbReference type="Pfam" id="PF10505"/>
    </source>
</evidence>